<dbReference type="CDD" id="cd01299">
    <property type="entry name" value="Met_dep_hydrolase_A"/>
    <property type="match status" value="1"/>
</dbReference>
<dbReference type="PANTHER" id="PTHR43135">
    <property type="entry name" value="ALPHA-D-RIBOSE 1-METHYLPHOSPHONATE 5-TRIPHOSPHATE DIPHOSPHATASE"/>
    <property type="match status" value="1"/>
</dbReference>
<organism evidence="2 3">
    <name type="scientific">Maribacter chungangensis</name>
    <dbReference type="NCBI Taxonomy" id="1069117"/>
    <lineage>
        <taxon>Bacteria</taxon>
        <taxon>Pseudomonadati</taxon>
        <taxon>Bacteroidota</taxon>
        <taxon>Flavobacteriia</taxon>
        <taxon>Flavobacteriales</taxon>
        <taxon>Flavobacteriaceae</taxon>
        <taxon>Maribacter</taxon>
    </lineage>
</organism>
<dbReference type="InterPro" id="IPR051781">
    <property type="entry name" value="Metallo-dep_Hydrolase"/>
</dbReference>
<dbReference type="Gene3D" id="2.30.40.10">
    <property type="entry name" value="Urease, subunit C, domain 1"/>
    <property type="match status" value="1"/>
</dbReference>
<accession>A0ABW3B1B5</accession>
<dbReference type="EMBL" id="JBHTHY010000003">
    <property type="protein sequence ID" value="MFD0796409.1"/>
    <property type="molecule type" value="Genomic_DNA"/>
</dbReference>
<gene>
    <name evidence="2" type="ORF">ACFQZJ_02975</name>
</gene>
<reference evidence="3" key="1">
    <citation type="journal article" date="2019" name="Int. J. Syst. Evol. Microbiol.">
        <title>The Global Catalogue of Microorganisms (GCM) 10K type strain sequencing project: providing services to taxonomists for standard genome sequencing and annotation.</title>
        <authorList>
            <consortium name="The Broad Institute Genomics Platform"/>
            <consortium name="The Broad Institute Genome Sequencing Center for Infectious Disease"/>
            <person name="Wu L."/>
            <person name="Ma J."/>
        </authorList>
    </citation>
    <scope>NUCLEOTIDE SEQUENCE [LARGE SCALE GENOMIC DNA]</scope>
    <source>
        <strain evidence="3">CCUG 61948</strain>
    </source>
</reference>
<dbReference type="InterPro" id="IPR011059">
    <property type="entry name" value="Metal-dep_hydrolase_composite"/>
</dbReference>
<comment type="caution">
    <text evidence="2">The sequence shown here is derived from an EMBL/GenBank/DDBJ whole genome shotgun (WGS) entry which is preliminary data.</text>
</comment>
<dbReference type="InterPro" id="IPR032466">
    <property type="entry name" value="Metal_Hydrolase"/>
</dbReference>
<dbReference type="InterPro" id="IPR057744">
    <property type="entry name" value="OTAase-like"/>
</dbReference>
<evidence type="ECO:0000313" key="3">
    <source>
        <dbReference type="Proteomes" id="UP001597012"/>
    </source>
</evidence>
<dbReference type="SUPFAM" id="SSF51338">
    <property type="entry name" value="Composite domain of metallo-dependent hydrolases"/>
    <property type="match status" value="1"/>
</dbReference>
<dbReference type="Gene3D" id="3.20.20.140">
    <property type="entry name" value="Metal-dependent hydrolases"/>
    <property type="match status" value="1"/>
</dbReference>
<protein>
    <submittedName>
        <fullName evidence="2">Amidohydrolase family protein</fullName>
    </submittedName>
</protein>
<dbReference type="SUPFAM" id="SSF51556">
    <property type="entry name" value="Metallo-dependent hydrolases"/>
    <property type="match status" value="1"/>
</dbReference>
<dbReference type="RefSeq" id="WP_379932180.1">
    <property type="nucleotide sequence ID" value="NZ_JBHTHY010000003.1"/>
</dbReference>
<feature type="domain" description="Amidohydrolase-related" evidence="1">
    <location>
        <begin position="73"/>
        <end position="422"/>
    </location>
</feature>
<name>A0ABW3B1B5_9FLAO</name>
<dbReference type="InterPro" id="IPR006680">
    <property type="entry name" value="Amidohydro-rel"/>
</dbReference>
<evidence type="ECO:0000313" key="2">
    <source>
        <dbReference type="EMBL" id="MFD0796409.1"/>
    </source>
</evidence>
<proteinExistence type="predicted"/>
<sequence length="425" mass="45628">MKNRITFLMLVLGTIQIFAQDTYLQCGELFDSENGKFLSERTIVVSGNKIKSIEKGFLSGTDADTVVDLRSKTVLPGFIDMHVHIESESSPTRYLERFTNNDVDVAFQSTVYAKRTLMAGFTAVRDLGGSGVNIALGKAINKGVVMGPRIFTAGKAIGTTGGHADPTNGVRKELMHDPGPKEGVVNSPEDARKAVRQRYKNGADVIKITATGGVMSVAKNGQNPQFTAEELKAIVETANDYGMLTAAHAHGDEGMRRAIIAGIKTIEHGTLMEEPTMELMIKYNTYLVPTISAGKAAAAMAEIPNFLPAVVAKKAKEIGPISEKNFKRAYEKGVPIAFGTDAGVSAHGDNGKEFTFMHEAGMPVVAALLSATTTPAKLLGMDKELGILKVGYLADIVAVDQNPVKNVRTLESVSFVMKDGKVYKQ</sequence>
<evidence type="ECO:0000259" key="1">
    <source>
        <dbReference type="Pfam" id="PF01979"/>
    </source>
</evidence>
<dbReference type="Pfam" id="PF01979">
    <property type="entry name" value="Amidohydro_1"/>
    <property type="match status" value="1"/>
</dbReference>
<dbReference type="Proteomes" id="UP001597012">
    <property type="component" value="Unassembled WGS sequence"/>
</dbReference>
<dbReference type="PANTHER" id="PTHR43135:SF3">
    <property type="entry name" value="ALPHA-D-RIBOSE 1-METHYLPHOSPHONATE 5-TRIPHOSPHATE DIPHOSPHATASE"/>
    <property type="match status" value="1"/>
</dbReference>
<keyword evidence="3" id="KW-1185">Reference proteome</keyword>